<dbReference type="InterPro" id="IPR019191">
    <property type="entry name" value="Essential_protein_Yae1_N"/>
</dbReference>
<comment type="subcellular location">
    <subcellularLocation>
        <location evidence="2">Cytoplasm</location>
    </subcellularLocation>
    <subcellularLocation>
        <location evidence="1">Nucleus</location>
    </subcellularLocation>
</comment>
<dbReference type="PANTHER" id="PTHR18829">
    <property type="entry name" value="PROTEIN YAE1 HOMOLOG"/>
    <property type="match status" value="1"/>
</dbReference>
<name>A0A195EVW0_9HYME</name>
<evidence type="ECO:0000313" key="7">
    <source>
        <dbReference type="Proteomes" id="UP000078541"/>
    </source>
</evidence>
<keyword evidence="4" id="KW-0539">Nucleus</keyword>
<accession>A0A195EVW0</accession>
<evidence type="ECO:0000256" key="1">
    <source>
        <dbReference type="ARBA" id="ARBA00004123"/>
    </source>
</evidence>
<dbReference type="EMBL" id="KQ981954">
    <property type="protein sequence ID" value="KYN32029.1"/>
    <property type="molecule type" value="Genomic_DNA"/>
</dbReference>
<evidence type="ECO:0000256" key="3">
    <source>
        <dbReference type="ARBA" id="ARBA00022490"/>
    </source>
</evidence>
<dbReference type="GO" id="GO:0005634">
    <property type="term" value="C:nucleus"/>
    <property type="evidence" value="ECO:0007669"/>
    <property type="project" value="UniProtKB-SubCell"/>
</dbReference>
<dbReference type="STRING" id="34720.A0A195EVW0"/>
<protein>
    <submittedName>
        <fullName evidence="6">Uncharacterized protein C7orf36</fullName>
    </submittedName>
</protein>
<dbReference type="PANTHER" id="PTHR18829:SF0">
    <property type="entry name" value="PROTEIN YAE1 HOMOLOG"/>
    <property type="match status" value="1"/>
</dbReference>
<dbReference type="GO" id="GO:0005737">
    <property type="term" value="C:cytoplasm"/>
    <property type="evidence" value="ECO:0007669"/>
    <property type="project" value="UniProtKB-SubCell"/>
</dbReference>
<organism evidence="6 7">
    <name type="scientific">Trachymyrmex septentrionalis</name>
    <dbReference type="NCBI Taxonomy" id="34720"/>
    <lineage>
        <taxon>Eukaryota</taxon>
        <taxon>Metazoa</taxon>
        <taxon>Ecdysozoa</taxon>
        <taxon>Arthropoda</taxon>
        <taxon>Hexapoda</taxon>
        <taxon>Insecta</taxon>
        <taxon>Pterygota</taxon>
        <taxon>Neoptera</taxon>
        <taxon>Endopterygota</taxon>
        <taxon>Hymenoptera</taxon>
        <taxon>Apocrita</taxon>
        <taxon>Aculeata</taxon>
        <taxon>Formicoidea</taxon>
        <taxon>Formicidae</taxon>
        <taxon>Myrmicinae</taxon>
        <taxon>Trachymyrmex</taxon>
    </lineage>
</organism>
<dbReference type="Proteomes" id="UP000078541">
    <property type="component" value="Unassembled WGS sequence"/>
</dbReference>
<dbReference type="InterPro" id="IPR038881">
    <property type="entry name" value="Yae1-like"/>
</dbReference>
<evidence type="ECO:0000256" key="2">
    <source>
        <dbReference type="ARBA" id="ARBA00004496"/>
    </source>
</evidence>
<dbReference type="Pfam" id="PF09811">
    <property type="entry name" value="Yae1_N"/>
    <property type="match status" value="1"/>
</dbReference>
<evidence type="ECO:0000259" key="5">
    <source>
        <dbReference type="Pfam" id="PF09811"/>
    </source>
</evidence>
<proteinExistence type="predicted"/>
<feature type="domain" description="Essential protein Yae1 N-terminal" evidence="5">
    <location>
        <begin position="42"/>
        <end position="80"/>
    </location>
</feature>
<dbReference type="AlphaFoldDB" id="A0A195EVW0"/>
<evidence type="ECO:0000313" key="6">
    <source>
        <dbReference type="EMBL" id="KYN32029.1"/>
    </source>
</evidence>
<dbReference type="KEGG" id="tsep:108754650"/>
<keyword evidence="3" id="KW-0963">Cytoplasm</keyword>
<keyword evidence="7" id="KW-1185">Reference proteome</keyword>
<gene>
    <name evidence="6" type="ORF">ALC56_13405</name>
</gene>
<evidence type="ECO:0000256" key="4">
    <source>
        <dbReference type="ARBA" id="ARBA00023242"/>
    </source>
</evidence>
<reference evidence="6 7" key="1">
    <citation type="submission" date="2016-03" db="EMBL/GenBank/DDBJ databases">
        <title>Trachymyrmex septentrionalis WGS genome.</title>
        <authorList>
            <person name="Nygaard S."/>
            <person name="Hu H."/>
            <person name="Boomsma J."/>
            <person name="Zhang G."/>
        </authorList>
    </citation>
    <scope>NUCLEOTIDE SEQUENCE [LARGE SCALE GENOMIC DNA]</scope>
    <source>
        <strain evidence="6">Tsep2-gDNA-1</strain>
        <tissue evidence="6">Whole body</tissue>
    </source>
</reference>
<dbReference type="OrthoDB" id="20086at2759"/>
<sequence>MSTYTMEDVIQTAEYDSARDDDSLYVASKCWKRLVDGAIKTGYREGIQDGADSVLQEGFDIGYKDGFETAFTLGRYKGLAAALTFTLEHPTDVAAVLKRARRGACGICEVESQNETSNSHEKAPFSKVLSEQREHSAEVINKLHNYLEPILKKSDIEINSTL</sequence>